<accession>A0A8S5QNV2</accession>
<organism evidence="1">
    <name type="scientific">Siphoviridae sp. ctgBD49</name>
    <dbReference type="NCBI Taxonomy" id="2826420"/>
    <lineage>
        <taxon>Viruses</taxon>
        <taxon>Duplodnaviria</taxon>
        <taxon>Heunggongvirae</taxon>
        <taxon>Uroviricota</taxon>
        <taxon>Caudoviricetes</taxon>
    </lineage>
</organism>
<proteinExistence type="predicted"/>
<name>A0A8S5QNV2_9CAUD</name>
<evidence type="ECO:0000313" key="1">
    <source>
        <dbReference type="EMBL" id="DAE20943.1"/>
    </source>
</evidence>
<sequence>MPSRMVSQYLRTLKDYGNIVLYIFERRIFMLTPEEFKDAMTIIDNKYGRDPETAHRMMDELMAEMLSSLGYKDGIDIFNGSMKWYA</sequence>
<reference evidence="1" key="1">
    <citation type="journal article" date="2021" name="Proc. Natl. Acad. Sci. U.S.A.">
        <title>A Catalog of Tens of Thousands of Viruses from Human Metagenomes Reveals Hidden Associations with Chronic Diseases.</title>
        <authorList>
            <person name="Tisza M.J."/>
            <person name="Buck C.B."/>
        </authorList>
    </citation>
    <scope>NUCLEOTIDE SEQUENCE</scope>
    <source>
        <strain evidence="1">CtgBD49</strain>
    </source>
</reference>
<dbReference type="EMBL" id="BK015703">
    <property type="protein sequence ID" value="DAE20943.1"/>
    <property type="molecule type" value="Genomic_DNA"/>
</dbReference>
<protein>
    <submittedName>
        <fullName evidence="1">Uncharacterized protein</fullName>
    </submittedName>
</protein>